<feature type="transmembrane region" description="Helical" evidence="6">
    <location>
        <begin position="179"/>
        <end position="200"/>
    </location>
</feature>
<dbReference type="Proteomes" id="UP000298049">
    <property type="component" value="Chromosome"/>
</dbReference>
<dbReference type="KEGG" id="hmi:soil367_03985"/>
<dbReference type="OrthoDB" id="457670at2"/>
<name>A0A4P7XLR7_9ALTE</name>
<dbReference type="EMBL" id="CP031093">
    <property type="protein sequence ID" value="QCF27813.1"/>
    <property type="molecule type" value="Genomic_DNA"/>
</dbReference>
<evidence type="ECO:0000313" key="7">
    <source>
        <dbReference type="EMBL" id="QCF27813.1"/>
    </source>
</evidence>
<evidence type="ECO:0000256" key="2">
    <source>
        <dbReference type="ARBA" id="ARBA00009142"/>
    </source>
</evidence>
<keyword evidence="6" id="KW-1003">Cell membrane</keyword>
<keyword evidence="3 6" id="KW-0812">Transmembrane</keyword>
<dbReference type="AlphaFoldDB" id="A0A4P7XLR7"/>
<feature type="transmembrane region" description="Helical" evidence="6">
    <location>
        <begin position="112"/>
        <end position="129"/>
    </location>
</feature>
<feature type="transmembrane region" description="Helical" evidence="6">
    <location>
        <begin position="49"/>
        <end position="67"/>
    </location>
</feature>
<protein>
    <recommendedName>
        <fullName evidence="6">Probable membrane transporter protein</fullName>
    </recommendedName>
</protein>
<evidence type="ECO:0000256" key="6">
    <source>
        <dbReference type="RuleBase" id="RU363041"/>
    </source>
</evidence>
<keyword evidence="5 6" id="KW-0472">Membrane</keyword>
<dbReference type="InterPro" id="IPR002781">
    <property type="entry name" value="TM_pro_TauE-like"/>
</dbReference>
<feature type="transmembrane region" description="Helical" evidence="6">
    <location>
        <begin position="149"/>
        <end position="172"/>
    </location>
</feature>
<feature type="transmembrane region" description="Helical" evidence="6">
    <location>
        <begin position="246"/>
        <end position="264"/>
    </location>
</feature>
<evidence type="ECO:0000256" key="5">
    <source>
        <dbReference type="ARBA" id="ARBA00023136"/>
    </source>
</evidence>
<proteinExistence type="inferred from homology"/>
<comment type="similarity">
    <text evidence="2 6">Belongs to the 4-toluene sulfonate uptake permease (TSUP) (TC 2.A.102) family.</text>
</comment>
<sequence>MTVIAAFFLYLLLGAVAGVLAGLFGIGGGLIIVPVLIFSFQAQGLGGDVMAHLAVGTSLAAIVFTSLSSIRTHHAKGAVRWDLFRPMAVGIVFGTAFGVLTVAGISGPMLQNIIGIFTLVIAVKMGFALSPTPGRNPPAKPGLAGVGGVIGWASALFGIGGGSLVVPFLTYCNVGMRNAVATSAACGLPIAVAGALANMVVGQGQPGLPPYAVGYVYLPAVVGIVLTSVPFARLGALLAHRLSPVLLRRTFALLLTLIGIRFLLA</sequence>
<feature type="transmembrane region" description="Helical" evidence="6">
    <location>
        <begin position="212"/>
        <end position="234"/>
    </location>
</feature>
<comment type="subcellular location">
    <subcellularLocation>
        <location evidence="6">Cell membrane</location>
        <topology evidence="6">Multi-pass membrane protein</topology>
    </subcellularLocation>
    <subcellularLocation>
        <location evidence="1">Membrane</location>
        <topology evidence="1">Multi-pass membrane protein</topology>
    </subcellularLocation>
</comment>
<keyword evidence="8" id="KW-1185">Reference proteome</keyword>
<evidence type="ECO:0000256" key="4">
    <source>
        <dbReference type="ARBA" id="ARBA00022989"/>
    </source>
</evidence>
<feature type="transmembrane region" description="Helical" evidence="6">
    <location>
        <begin position="87"/>
        <end position="105"/>
    </location>
</feature>
<evidence type="ECO:0000313" key="8">
    <source>
        <dbReference type="Proteomes" id="UP000298049"/>
    </source>
</evidence>
<dbReference type="PANTHER" id="PTHR43483">
    <property type="entry name" value="MEMBRANE TRANSPORTER PROTEIN HI_0806-RELATED"/>
    <property type="match status" value="1"/>
</dbReference>
<reference evidence="7 8" key="1">
    <citation type="submission" date="2018-07" db="EMBL/GenBank/DDBJ databases">
        <title>Marsedoiliclastica nanhaica gen. nov. sp. nov., a novel marine hydrocarbonoclastic bacterium isolated from an in-situ enriched hydrocarbon-degrading consortium in deep-sea sediment.</title>
        <authorList>
            <person name="Dong C."/>
            <person name="Ma T."/>
            <person name="Liu R."/>
            <person name="Shao Z."/>
        </authorList>
    </citation>
    <scope>NUCLEOTIDE SEQUENCE [LARGE SCALE GENOMIC DNA]</scope>
    <source>
        <strain evidence="8">soil36-7</strain>
    </source>
</reference>
<keyword evidence="4 6" id="KW-1133">Transmembrane helix</keyword>
<gene>
    <name evidence="7" type="ORF">soil367_03985</name>
</gene>
<dbReference type="PANTHER" id="PTHR43483:SF3">
    <property type="entry name" value="MEMBRANE TRANSPORTER PROTEIN HI_0806-RELATED"/>
    <property type="match status" value="1"/>
</dbReference>
<evidence type="ECO:0000256" key="3">
    <source>
        <dbReference type="ARBA" id="ARBA00022692"/>
    </source>
</evidence>
<organism evidence="7 8">
    <name type="scientific">Hydrocarboniclastica marina</name>
    <dbReference type="NCBI Taxonomy" id="2259620"/>
    <lineage>
        <taxon>Bacteria</taxon>
        <taxon>Pseudomonadati</taxon>
        <taxon>Pseudomonadota</taxon>
        <taxon>Gammaproteobacteria</taxon>
        <taxon>Alteromonadales</taxon>
        <taxon>Alteromonadaceae</taxon>
        <taxon>Hydrocarboniclastica</taxon>
    </lineage>
</organism>
<dbReference type="GO" id="GO:0005886">
    <property type="term" value="C:plasma membrane"/>
    <property type="evidence" value="ECO:0007669"/>
    <property type="project" value="UniProtKB-SubCell"/>
</dbReference>
<accession>A0A4P7XLR7</accession>
<dbReference type="Pfam" id="PF01925">
    <property type="entry name" value="TauE"/>
    <property type="match status" value="1"/>
</dbReference>
<evidence type="ECO:0000256" key="1">
    <source>
        <dbReference type="ARBA" id="ARBA00004141"/>
    </source>
</evidence>
<feature type="transmembrane region" description="Helical" evidence="6">
    <location>
        <begin position="6"/>
        <end position="37"/>
    </location>
</feature>